<dbReference type="EMBL" id="JAROYP010000005">
    <property type="protein sequence ID" value="MDH5161290.1"/>
    <property type="molecule type" value="Genomic_DNA"/>
</dbReference>
<dbReference type="Pfam" id="PF02561">
    <property type="entry name" value="FliS"/>
    <property type="match status" value="1"/>
</dbReference>
<dbReference type="PANTHER" id="PTHR34773:SF1">
    <property type="entry name" value="FLAGELLAR SECRETION CHAPERONE FLIS"/>
    <property type="match status" value="1"/>
</dbReference>
<evidence type="ECO:0000256" key="4">
    <source>
        <dbReference type="ARBA" id="ARBA00022795"/>
    </source>
</evidence>
<evidence type="ECO:0000256" key="6">
    <source>
        <dbReference type="PIRNR" id="PIRNR039090"/>
    </source>
</evidence>
<dbReference type="GO" id="GO:0071973">
    <property type="term" value="P:bacterial-type flagellum-dependent cell motility"/>
    <property type="evidence" value="ECO:0007669"/>
    <property type="project" value="TreeGrafter"/>
</dbReference>
<protein>
    <recommendedName>
        <fullName evidence="6">Flagellar secretion chaperone FliS</fullName>
    </recommendedName>
</protein>
<dbReference type="AlphaFoldDB" id="A0AAW6SR39"/>
<comment type="subcellular location">
    <subcellularLocation>
        <location evidence="1 6">Cytoplasm</location>
        <location evidence="1 6">Cytosol</location>
    </subcellularLocation>
</comment>
<dbReference type="RefSeq" id="WP_058002949.1">
    <property type="nucleotide sequence ID" value="NZ_CP197209.1"/>
</dbReference>
<keyword evidence="5" id="KW-0143">Chaperone</keyword>
<reference evidence="7" key="1">
    <citation type="submission" date="2023-03" db="EMBL/GenBank/DDBJ databases">
        <title>Bacterial isolates from washroom surfaces on a university campus.</title>
        <authorList>
            <person name="Holman D.B."/>
            <person name="Gzyl K.E."/>
            <person name="Taheri A.E."/>
        </authorList>
    </citation>
    <scope>NUCLEOTIDE SEQUENCE</scope>
    <source>
        <strain evidence="7">RD03</strain>
    </source>
</reference>
<dbReference type="CDD" id="cd16098">
    <property type="entry name" value="FliS"/>
    <property type="match status" value="1"/>
</dbReference>
<keyword evidence="4 6" id="KW-1005">Bacterial flagellum biogenesis</keyword>
<keyword evidence="7" id="KW-0969">Cilium</keyword>
<dbReference type="GO" id="GO:0044780">
    <property type="term" value="P:bacterial-type flagellum assembly"/>
    <property type="evidence" value="ECO:0007669"/>
    <property type="project" value="InterPro"/>
</dbReference>
<dbReference type="PANTHER" id="PTHR34773">
    <property type="entry name" value="FLAGELLAR SECRETION CHAPERONE FLIS"/>
    <property type="match status" value="1"/>
</dbReference>
<accession>A0AAW6SR39</accession>
<dbReference type="PIRSF" id="PIRSF039090">
    <property type="entry name" value="Flis"/>
    <property type="match status" value="1"/>
</dbReference>
<dbReference type="Gene3D" id="1.20.120.340">
    <property type="entry name" value="Flagellar protein FliS"/>
    <property type="match status" value="1"/>
</dbReference>
<dbReference type="SUPFAM" id="SSF101116">
    <property type="entry name" value="Flagellar export chaperone FliS"/>
    <property type="match status" value="1"/>
</dbReference>
<evidence type="ECO:0000256" key="5">
    <source>
        <dbReference type="ARBA" id="ARBA00023186"/>
    </source>
</evidence>
<evidence type="ECO:0000313" key="8">
    <source>
        <dbReference type="Proteomes" id="UP001159179"/>
    </source>
</evidence>
<sequence length="131" mass="15175">MQNSYETYQQVSVNTATPGELTLMLYNGCIKFIKAAKRAINDKQIEVKHINITKAQKIINELIVTLNMDYAIAKDMRRLYDYMNRRLIEANIKNDVSILDEVEALAIDFRDTWKEVIVINRKGTYKSGELV</sequence>
<dbReference type="InterPro" id="IPR003713">
    <property type="entry name" value="FliS"/>
</dbReference>
<dbReference type="GO" id="GO:0005829">
    <property type="term" value="C:cytosol"/>
    <property type="evidence" value="ECO:0007669"/>
    <property type="project" value="UniProtKB-SubCell"/>
</dbReference>
<dbReference type="InterPro" id="IPR036584">
    <property type="entry name" value="FliS_sf"/>
</dbReference>
<organism evidence="7 8">
    <name type="scientific">Heyndrickxia oleronia</name>
    <dbReference type="NCBI Taxonomy" id="38875"/>
    <lineage>
        <taxon>Bacteria</taxon>
        <taxon>Bacillati</taxon>
        <taxon>Bacillota</taxon>
        <taxon>Bacilli</taxon>
        <taxon>Bacillales</taxon>
        <taxon>Bacillaceae</taxon>
        <taxon>Heyndrickxia</taxon>
    </lineage>
</organism>
<proteinExistence type="inferred from homology"/>
<comment type="caution">
    <text evidence="7">The sequence shown here is derived from an EMBL/GenBank/DDBJ whole genome shotgun (WGS) entry which is preliminary data.</text>
</comment>
<dbReference type="NCBIfam" id="TIGR00208">
    <property type="entry name" value="fliS"/>
    <property type="match status" value="1"/>
</dbReference>
<gene>
    <name evidence="7" type="primary">fliS</name>
    <name evidence="7" type="ORF">P5X88_10090</name>
</gene>
<evidence type="ECO:0000313" key="7">
    <source>
        <dbReference type="EMBL" id="MDH5161290.1"/>
    </source>
</evidence>
<evidence type="ECO:0000256" key="3">
    <source>
        <dbReference type="ARBA" id="ARBA00022490"/>
    </source>
</evidence>
<keyword evidence="7" id="KW-0282">Flagellum</keyword>
<keyword evidence="7" id="KW-0966">Cell projection</keyword>
<name>A0AAW6SR39_9BACI</name>
<comment type="similarity">
    <text evidence="2 6">Belongs to the FliS family.</text>
</comment>
<keyword evidence="3 6" id="KW-0963">Cytoplasm</keyword>
<dbReference type="Proteomes" id="UP001159179">
    <property type="component" value="Unassembled WGS sequence"/>
</dbReference>
<evidence type="ECO:0000256" key="2">
    <source>
        <dbReference type="ARBA" id="ARBA00008787"/>
    </source>
</evidence>
<evidence type="ECO:0000256" key="1">
    <source>
        <dbReference type="ARBA" id="ARBA00004514"/>
    </source>
</evidence>